<organism evidence="6 7">
    <name type="scientific">Cystobacter ferrugineus</name>
    <dbReference type="NCBI Taxonomy" id="83449"/>
    <lineage>
        <taxon>Bacteria</taxon>
        <taxon>Pseudomonadati</taxon>
        <taxon>Myxococcota</taxon>
        <taxon>Myxococcia</taxon>
        <taxon>Myxococcales</taxon>
        <taxon>Cystobacterineae</taxon>
        <taxon>Archangiaceae</taxon>
        <taxon>Cystobacter</taxon>
    </lineage>
</organism>
<dbReference type="SUPFAM" id="SSF52467">
    <property type="entry name" value="DHS-like NAD/FAD-binding domain"/>
    <property type="match status" value="1"/>
</dbReference>
<feature type="active site" description="Proton acceptor" evidence="3">
    <location>
        <position position="114"/>
    </location>
</feature>
<comment type="cofactor">
    <cofactor evidence="3">
        <name>Zn(2+)</name>
        <dbReference type="ChEBI" id="CHEBI:29105"/>
    </cofactor>
    <text evidence="3">Binds 1 zinc ion per subunit.</text>
</comment>
<dbReference type="AlphaFoldDB" id="A0A1L9B9J0"/>
<comment type="caution">
    <text evidence="6">The sequence shown here is derived from an EMBL/GenBank/DDBJ whole genome shotgun (WGS) entry which is preliminary data.</text>
</comment>
<dbReference type="PROSITE" id="PS50305">
    <property type="entry name" value="SIRTUIN"/>
    <property type="match status" value="1"/>
</dbReference>
<dbReference type="EC" id="2.3.1.286" evidence="3"/>
<dbReference type="InterPro" id="IPR050134">
    <property type="entry name" value="NAD-dep_sirtuin_deacylases"/>
</dbReference>
<dbReference type="GO" id="GO:0008270">
    <property type="term" value="F:zinc ion binding"/>
    <property type="evidence" value="ECO:0007669"/>
    <property type="project" value="UniProtKB-UniRule"/>
</dbReference>
<feature type="domain" description="Deacetylase sirtuin-type" evidence="5">
    <location>
        <begin position="1"/>
        <end position="242"/>
    </location>
</feature>
<dbReference type="RefSeq" id="WP_071900365.1">
    <property type="nucleotide sequence ID" value="NZ_MPIN01000005.1"/>
</dbReference>
<dbReference type="Proteomes" id="UP000182229">
    <property type="component" value="Unassembled WGS sequence"/>
</dbReference>
<reference evidence="7" key="1">
    <citation type="submission" date="2016-11" db="EMBL/GenBank/DDBJ databases">
        <authorList>
            <person name="Shukria A."/>
            <person name="Stevens D.C."/>
        </authorList>
    </citation>
    <scope>NUCLEOTIDE SEQUENCE [LARGE SCALE GENOMIC DNA]</scope>
    <source>
        <strain evidence="7">Cbfe23</strain>
    </source>
</reference>
<comment type="caution">
    <text evidence="3 4">Lacks conserved residue(s) required for the propagation of feature annotation.</text>
</comment>
<dbReference type="Gene3D" id="3.40.50.1220">
    <property type="entry name" value="TPP-binding domain"/>
    <property type="match status" value="1"/>
</dbReference>
<feature type="binding site" evidence="3">
    <location>
        <begin position="187"/>
        <end position="189"/>
    </location>
    <ligand>
        <name>NAD(+)</name>
        <dbReference type="ChEBI" id="CHEBI:57540"/>
    </ligand>
</feature>
<name>A0A1L9B9J0_9BACT</name>
<dbReference type="GO" id="GO:0070403">
    <property type="term" value="F:NAD+ binding"/>
    <property type="evidence" value="ECO:0007669"/>
    <property type="project" value="UniProtKB-UniRule"/>
</dbReference>
<evidence type="ECO:0000313" key="7">
    <source>
        <dbReference type="Proteomes" id="UP000182229"/>
    </source>
</evidence>
<evidence type="ECO:0000256" key="4">
    <source>
        <dbReference type="PROSITE-ProRule" id="PRU00236"/>
    </source>
</evidence>
<feature type="binding site" evidence="3">
    <location>
        <position position="147"/>
    </location>
    <ligand>
        <name>Zn(2+)</name>
        <dbReference type="ChEBI" id="CHEBI:29105"/>
    </ligand>
</feature>
<dbReference type="HAMAP" id="MF_01121">
    <property type="entry name" value="Sirtuin_ClassIII"/>
    <property type="match status" value="1"/>
</dbReference>
<keyword evidence="3" id="KW-0479">Metal-binding</keyword>
<dbReference type="PANTHER" id="PTHR11085">
    <property type="entry name" value="NAD-DEPENDENT PROTEIN DEACYLASE SIRTUIN-5, MITOCHONDRIAL-RELATED"/>
    <property type="match status" value="1"/>
</dbReference>
<dbReference type="GO" id="GO:0005737">
    <property type="term" value="C:cytoplasm"/>
    <property type="evidence" value="ECO:0007669"/>
    <property type="project" value="UniProtKB-SubCell"/>
</dbReference>
<feature type="binding site" evidence="3">
    <location>
        <position position="231"/>
    </location>
    <ligand>
        <name>NAD(+)</name>
        <dbReference type="ChEBI" id="CHEBI:57540"/>
    </ligand>
</feature>
<sequence length="242" mass="26946">MERLHLDDDTRLLVLTGAGVSAESGIPTFRGADGLWMNHPIEEVATPEGFEENPARVWHFYSRLRAAAVAHHPNPGHLAIAEWERRLGDRFLLATQNIDGLHQVAGSERVVELHGNLFSTRCHRCARAPFEDRTAYPEGRILECEQCQGLLRPDIVWFGEMLAPDHLARVDAFLARTDTRLVFLAVGTSGAVWPAAGFVEEAREVGGRTWLVNADPADNTRQFHHFVQGRSGEVLPALVTFD</sequence>
<dbReference type="InterPro" id="IPR026590">
    <property type="entry name" value="Ssirtuin_cat_dom"/>
</dbReference>
<keyword evidence="3" id="KW-0963">Cytoplasm</keyword>
<accession>A0A1L9B9J0</accession>
<dbReference type="InterPro" id="IPR027546">
    <property type="entry name" value="Sirtuin_class_III"/>
</dbReference>
<dbReference type="Gene3D" id="3.30.1600.10">
    <property type="entry name" value="SIR2/SIRT2 'Small Domain"/>
    <property type="match status" value="1"/>
</dbReference>
<comment type="function">
    <text evidence="3">NAD-dependent protein deacetylase which modulates the activities of several proteins which are inactive in their acetylated form.</text>
</comment>
<feature type="binding site" evidence="3">
    <location>
        <begin position="96"/>
        <end position="99"/>
    </location>
    <ligand>
        <name>NAD(+)</name>
        <dbReference type="ChEBI" id="CHEBI:57540"/>
    </ligand>
</feature>
<feature type="binding site" evidence="3">
    <location>
        <position position="125"/>
    </location>
    <ligand>
        <name>Zn(2+)</name>
        <dbReference type="ChEBI" id="CHEBI:29105"/>
    </ligand>
</feature>
<dbReference type="GO" id="GO:0017136">
    <property type="term" value="F:histone deacetylase activity, NAD-dependent"/>
    <property type="evidence" value="ECO:0007669"/>
    <property type="project" value="TreeGrafter"/>
</dbReference>
<feature type="binding site" evidence="3">
    <location>
        <position position="144"/>
    </location>
    <ligand>
        <name>Zn(2+)</name>
        <dbReference type="ChEBI" id="CHEBI:29105"/>
    </ligand>
</feature>
<dbReference type="STRING" id="83449.BON30_22200"/>
<keyword evidence="1" id="KW-0808">Transferase</keyword>
<keyword evidence="7" id="KW-1185">Reference proteome</keyword>
<feature type="binding site" evidence="3">
    <location>
        <begin position="17"/>
        <end position="36"/>
    </location>
    <ligand>
        <name>NAD(+)</name>
        <dbReference type="ChEBI" id="CHEBI:57540"/>
    </ligand>
</feature>
<keyword evidence="3" id="KW-0862">Zinc</keyword>
<evidence type="ECO:0000256" key="3">
    <source>
        <dbReference type="HAMAP-Rule" id="MF_01121"/>
    </source>
</evidence>
<protein>
    <recommendedName>
        <fullName evidence="3">NAD-dependent protein deacylase</fullName>
        <ecNumber evidence="3">2.3.1.286</ecNumber>
    </recommendedName>
    <alternativeName>
        <fullName evidence="3">Regulatory protein SIR2 homolog</fullName>
    </alternativeName>
</protein>
<feature type="binding site" evidence="3">
    <location>
        <position position="122"/>
    </location>
    <ligand>
        <name>Zn(2+)</name>
        <dbReference type="ChEBI" id="CHEBI:29105"/>
    </ligand>
</feature>
<comment type="subcellular location">
    <subcellularLocation>
        <location evidence="3">Cytoplasm</location>
    </subcellularLocation>
</comment>
<gene>
    <name evidence="3" type="primary">cobB</name>
    <name evidence="6" type="ORF">BON30_22200</name>
</gene>
<dbReference type="GO" id="GO:0036054">
    <property type="term" value="F:protein-malonyllysine demalonylase activity"/>
    <property type="evidence" value="ECO:0007669"/>
    <property type="project" value="InterPro"/>
</dbReference>
<dbReference type="InterPro" id="IPR003000">
    <property type="entry name" value="Sirtuin"/>
</dbReference>
<dbReference type="InterPro" id="IPR029035">
    <property type="entry name" value="DHS-like_NAD/FAD-binding_dom"/>
</dbReference>
<dbReference type="CDD" id="cd01412">
    <property type="entry name" value="SIRT5_Af1_CobB"/>
    <property type="match status" value="1"/>
</dbReference>
<proteinExistence type="inferred from homology"/>
<reference evidence="6 7" key="2">
    <citation type="submission" date="2016-12" db="EMBL/GenBank/DDBJ databases">
        <title>Draft Genome Sequence of Cystobacter ferrugineus Strain Cbfe23.</title>
        <authorList>
            <person name="Akbar S."/>
            <person name="Dowd S.E."/>
            <person name="Stevens D.C."/>
        </authorList>
    </citation>
    <scope>NUCLEOTIDE SEQUENCE [LARGE SCALE GENOMIC DNA]</scope>
    <source>
        <strain evidence="6 7">Cbfe23</strain>
    </source>
</reference>
<dbReference type="GO" id="GO:0036055">
    <property type="term" value="F:protein-succinyllysine desuccinylase activity"/>
    <property type="evidence" value="ECO:0007669"/>
    <property type="project" value="InterPro"/>
</dbReference>
<dbReference type="Pfam" id="PF02146">
    <property type="entry name" value="SIR2"/>
    <property type="match status" value="1"/>
</dbReference>
<dbReference type="OrthoDB" id="9800582at2"/>
<feature type="binding site" evidence="3">
    <location>
        <begin position="213"/>
        <end position="215"/>
    </location>
    <ligand>
        <name>NAD(+)</name>
        <dbReference type="ChEBI" id="CHEBI:57540"/>
    </ligand>
</feature>
<keyword evidence="2 3" id="KW-0520">NAD</keyword>
<dbReference type="EMBL" id="MPIN01000005">
    <property type="protein sequence ID" value="OJH38927.1"/>
    <property type="molecule type" value="Genomic_DNA"/>
</dbReference>
<evidence type="ECO:0000259" key="5">
    <source>
        <dbReference type="PROSITE" id="PS50305"/>
    </source>
</evidence>
<dbReference type="InterPro" id="IPR026591">
    <property type="entry name" value="Sirtuin_cat_small_dom_sf"/>
</dbReference>
<comment type="similarity">
    <text evidence="3">Belongs to the sirtuin family. Class III subfamily.</text>
</comment>
<evidence type="ECO:0000313" key="6">
    <source>
        <dbReference type="EMBL" id="OJH38927.1"/>
    </source>
</evidence>
<dbReference type="PANTHER" id="PTHR11085:SF10">
    <property type="entry name" value="NAD-DEPENDENT PROTEIN DEACYLASE SIRTUIN-5, MITOCHONDRIAL-RELATED"/>
    <property type="match status" value="1"/>
</dbReference>
<comment type="catalytic activity">
    <reaction evidence="3">
        <text>N(6)-acetyl-L-lysyl-[protein] + NAD(+) + H2O = 2''-O-acetyl-ADP-D-ribose + nicotinamide + L-lysyl-[protein]</text>
        <dbReference type="Rhea" id="RHEA:43636"/>
        <dbReference type="Rhea" id="RHEA-COMP:9752"/>
        <dbReference type="Rhea" id="RHEA-COMP:10731"/>
        <dbReference type="ChEBI" id="CHEBI:15377"/>
        <dbReference type="ChEBI" id="CHEBI:17154"/>
        <dbReference type="ChEBI" id="CHEBI:29969"/>
        <dbReference type="ChEBI" id="CHEBI:57540"/>
        <dbReference type="ChEBI" id="CHEBI:61930"/>
        <dbReference type="ChEBI" id="CHEBI:83767"/>
        <dbReference type="EC" id="2.3.1.286"/>
    </reaction>
</comment>
<evidence type="ECO:0000256" key="1">
    <source>
        <dbReference type="ARBA" id="ARBA00022679"/>
    </source>
</evidence>
<evidence type="ECO:0000256" key="2">
    <source>
        <dbReference type="ARBA" id="ARBA00023027"/>
    </source>
</evidence>